<evidence type="ECO:0000313" key="2">
    <source>
        <dbReference type="Proteomes" id="UP000030428"/>
    </source>
</evidence>
<evidence type="ECO:0000313" key="1">
    <source>
        <dbReference type="EMBL" id="KHD07452.1"/>
    </source>
</evidence>
<protein>
    <submittedName>
        <fullName evidence="1">Uncharacterized protein</fullName>
    </submittedName>
</protein>
<dbReference type="Proteomes" id="UP000030428">
    <property type="component" value="Unassembled WGS sequence"/>
</dbReference>
<organism evidence="1 2">
    <name type="scientific">Candidatus Thiomargarita nelsonii</name>
    <dbReference type="NCBI Taxonomy" id="1003181"/>
    <lineage>
        <taxon>Bacteria</taxon>
        <taxon>Pseudomonadati</taxon>
        <taxon>Pseudomonadota</taxon>
        <taxon>Gammaproteobacteria</taxon>
        <taxon>Thiotrichales</taxon>
        <taxon>Thiotrichaceae</taxon>
        <taxon>Thiomargarita</taxon>
    </lineage>
</organism>
<keyword evidence="2" id="KW-1185">Reference proteome</keyword>
<name>A0A0A6PAU9_9GAMM</name>
<sequence>MTLELSREDIKAIGQMWGTSLFTPEELDEVLSNTSLEVRLRGLKPEDRLADLKPEQLEEIEAYIKQQKQQSI</sequence>
<dbReference type="AlphaFoldDB" id="A0A0A6PAU9"/>
<gene>
    <name evidence="1" type="ORF">PN36_05115</name>
</gene>
<accession>A0A0A6PAU9</accession>
<reference evidence="1 2" key="1">
    <citation type="journal article" date="2016" name="Front. Microbiol.">
        <title>Single-Cell (Meta-)Genomics of a Dimorphic Candidatus Thiomargarita nelsonii Reveals Genomic Plasticity.</title>
        <authorList>
            <person name="Flood B.E."/>
            <person name="Fliss P."/>
            <person name="Jones D.S."/>
            <person name="Dick G.J."/>
            <person name="Jain S."/>
            <person name="Kaster A.K."/>
            <person name="Winkel M."/>
            <person name="Mussmann M."/>
            <person name="Bailey J."/>
        </authorList>
    </citation>
    <scope>NUCLEOTIDE SEQUENCE [LARGE SCALE GENOMIC DNA]</scope>
    <source>
        <strain evidence="1">Hydrate Ridge</strain>
    </source>
</reference>
<dbReference type="EMBL" id="JSZA02000014">
    <property type="protein sequence ID" value="KHD07452.1"/>
    <property type="molecule type" value="Genomic_DNA"/>
</dbReference>
<comment type="caution">
    <text evidence="1">The sequence shown here is derived from an EMBL/GenBank/DDBJ whole genome shotgun (WGS) entry which is preliminary data.</text>
</comment>
<proteinExistence type="predicted"/>